<evidence type="ECO:0000256" key="7">
    <source>
        <dbReference type="ARBA" id="ARBA00023239"/>
    </source>
</evidence>
<name>A0AB94IB54_9GAMM</name>
<gene>
    <name evidence="10" type="primary">ppc</name>
    <name evidence="13" type="ORF">O970_07835</name>
</gene>
<keyword evidence="6 10" id="KW-0460">Magnesium</keyword>
<dbReference type="PANTHER" id="PTHR30523">
    <property type="entry name" value="PHOSPHOENOLPYRUVATE CARBOXYLASE"/>
    <property type="match status" value="1"/>
</dbReference>
<dbReference type="InterPro" id="IPR015813">
    <property type="entry name" value="Pyrv/PenolPyrv_kinase-like_dom"/>
</dbReference>
<dbReference type="HAMAP" id="MF_00595">
    <property type="entry name" value="PEPcase_type1"/>
    <property type="match status" value="1"/>
</dbReference>
<dbReference type="GO" id="GO:0015977">
    <property type="term" value="P:carbon fixation"/>
    <property type="evidence" value="ECO:0007669"/>
    <property type="project" value="UniProtKB-UniRule"/>
</dbReference>
<comment type="similarity">
    <text evidence="3 10">Belongs to the PEPCase type 1 family.</text>
</comment>
<dbReference type="Gene3D" id="1.20.1440.90">
    <property type="entry name" value="Phosphoenolpyruvate/pyruvate domain"/>
    <property type="match status" value="1"/>
</dbReference>
<sequence>MGKQYLAMRSNVNMLGTLLGEVIKRDVGKNTFDLIEEIRLLSKKAQQGDKHSQLELLNQIKQLSNEQLIPVARAFNQFLNLTNTAAEYYGISPHGEATNSPQQLASLFETLKLQPIDINTINQTIDNLSIELVLTAHPTEINRRTLINTHILINNCLAQLDHDDLADYEKDRIMRRLRQLICQAWYTDEIRKYRPTPIDEAKWGFAVIENSLWEGVPLFLRELNDQLVTAFHRQLPVESTPIKFASWTGGDRDGNPNVTAKVTIRVMLQARLKAIELYLKDINVLIKELSMTKCNQQLLALLNDKQTLEPYRAVLKPLRQQLMKTHEYIIAVINEENVVKPKDILINNSQLWTPLYTCYRSLIDCGMSMIAHGPLLDTLRRINCFGLQLLRLDIRQDSEKHAQALNALTEELELGSYLHWSEQEKQQFLLKELHSKRPLLPANWHPKQEIKEIFDTCQVIASAQPDTISAYIISMSKTPSDILAVYLLLKIANCQMNIPVVPLFETLDDLNNANDVIQKLLSIPWYRQKIAGKQMVMIGYSDSAKDAGTLAASWAQYLTQEKLIKTYEKEKIKLTLFHGRGGTIGRGGAPAHAALLSQPPGSLKGGLRVTEQGEMIRFKLGLPELALSSLSLYTSAILQANLLPPPKPKQIWRDIMDKMSDISCQSYRQYVHNNPDFIKYFKAVTPETELARLPLGSRPQKRKVSGNIESLRAIPWIFSWTQNRLMLPSWLGAGNALTYCINHGNEVILKQMYHEWPFFKTRLGMLEMVYSKADAKINQYYEKRLVDPSLWYIGDELRLQLKNDIEVLIKIIDDKNLMADFPWIAKSVALRNSYIEPLNVLQVELLDRSRQKQNQDNFSIEQALMITISGIAAGMRNSG</sequence>
<evidence type="ECO:0000256" key="12">
    <source>
        <dbReference type="PROSITE-ProRule" id="PRU10112"/>
    </source>
</evidence>
<evidence type="ECO:0000313" key="13">
    <source>
        <dbReference type="EMBL" id="TEA26636.1"/>
    </source>
</evidence>
<dbReference type="PRINTS" id="PR00150">
    <property type="entry name" value="PEPCARBXLASE"/>
</dbReference>
<dbReference type="EMBL" id="AWGA01000070">
    <property type="protein sequence ID" value="TEA26636.1"/>
    <property type="molecule type" value="Genomic_DNA"/>
</dbReference>
<dbReference type="NCBIfam" id="NF000584">
    <property type="entry name" value="PRK00009.1"/>
    <property type="match status" value="1"/>
</dbReference>
<dbReference type="GO" id="GO:0005829">
    <property type="term" value="C:cytosol"/>
    <property type="evidence" value="ECO:0007669"/>
    <property type="project" value="TreeGrafter"/>
</dbReference>
<comment type="subunit">
    <text evidence="10">Homotetramer.</text>
</comment>
<evidence type="ECO:0000256" key="1">
    <source>
        <dbReference type="ARBA" id="ARBA00001946"/>
    </source>
</evidence>
<feature type="active site" evidence="10 12">
    <location>
        <position position="545"/>
    </location>
</feature>
<comment type="caution">
    <text evidence="13">The sequence shown here is derived from an EMBL/GenBank/DDBJ whole genome shotgun (WGS) entry which is preliminary data.</text>
</comment>
<comment type="function">
    <text evidence="2 10">Forms oxaloacetate, a four-carbon dicarboxylic acid source for the tricarboxylic acid cycle.</text>
</comment>
<dbReference type="InterPro" id="IPR021135">
    <property type="entry name" value="PEP_COase"/>
</dbReference>
<dbReference type="RefSeq" id="WP_024496563.1">
    <property type="nucleotide sequence ID" value="NZ_AWGA01000070.1"/>
</dbReference>
<evidence type="ECO:0000256" key="9">
    <source>
        <dbReference type="ARBA" id="ARBA00048995"/>
    </source>
</evidence>
<dbReference type="GO" id="GO:0006099">
    <property type="term" value="P:tricarboxylic acid cycle"/>
    <property type="evidence" value="ECO:0007669"/>
    <property type="project" value="InterPro"/>
</dbReference>
<comment type="cofactor">
    <cofactor evidence="1 10">
        <name>Mg(2+)</name>
        <dbReference type="ChEBI" id="CHEBI:18420"/>
    </cofactor>
</comment>
<evidence type="ECO:0000256" key="2">
    <source>
        <dbReference type="ARBA" id="ARBA00003670"/>
    </source>
</evidence>
<dbReference type="GO" id="GO:0000287">
    <property type="term" value="F:magnesium ion binding"/>
    <property type="evidence" value="ECO:0007669"/>
    <property type="project" value="UniProtKB-UniRule"/>
</dbReference>
<dbReference type="Proteomes" id="UP000506160">
    <property type="component" value="Unassembled WGS sequence"/>
</dbReference>
<dbReference type="EC" id="4.1.1.31" evidence="4 10"/>
<dbReference type="PANTHER" id="PTHR30523:SF6">
    <property type="entry name" value="PHOSPHOENOLPYRUVATE CARBOXYLASE"/>
    <property type="match status" value="1"/>
</dbReference>
<dbReference type="GO" id="GO:0008964">
    <property type="term" value="F:phosphoenolpyruvate carboxylase activity"/>
    <property type="evidence" value="ECO:0007669"/>
    <property type="project" value="UniProtKB-UniRule"/>
</dbReference>
<dbReference type="InterPro" id="IPR022805">
    <property type="entry name" value="PEP_COase_bac/pln-type"/>
</dbReference>
<evidence type="ECO:0000256" key="10">
    <source>
        <dbReference type="HAMAP-Rule" id="MF_00595"/>
    </source>
</evidence>
<evidence type="ECO:0000256" key="3">
    <source>
        <dbReference type="ARBA" id="ARBA00008346"/>
    </source>
</evidence>
<evidence type="ECO:0000256" key="6">
    <source>
        <dbReference type="ARBA" id="ARBA00022842"/>
    </source>
</evidence>
<evidence type="ECO:0000256" key="5">
    <source>
        <dbReference type="ARBA" id="ARBA00022419"/>
    </source>
</evidence>
<evidence type="ECO:0000256" key="8">
    <source>
        <dbReference type="ARBA" id="ARBA00023300"/>
    </source>
</evidence>
<dbReference type="PROSITE" id="PS00781">
    <property type="entry name" value="PEPCASE_1"/>
    <property type="match status" value="1"/>
</dbReference>
<dbReference type="Pfam" id="PF00311">
    <property type="entry name" value="PEPcase"/>
    <property type="match status" value="1"/>
</dbReference>
<dbReference type="AlphaFoldDB" id="A0AB94IB54"/>
<dbReference type="InterPro" id="IPR033129">
    <property type="entry name" value="PEPCASE_His_AS"/>
</dbReference>
<dbReference type="GO" id="GO:0006107">
    <property type="term" value="P:oxaloacetate metabolic process"/>
    <property type="evidence" value="ECO:0007669"/>
    <property type="project" value="UniProtKB-UniRule"/>
</dbReference>
<protein>
    <recommendedName>
        <fullName evidence="5 10">Phosphoenolpyruvate carboxylase</fullName>
        <shortName evidence="10">PEPC</shortName>
        <shortName evidence="10">PEPCase</shortName>
        <ecNumber evidence="4 10">4.1.1.31</ecNumber>
    </recommendedName>
</protein>
<dbReference type="PROSITE" id="PS00393">
    <property type="entry name" value="PEPCASE_2"/>
    <property type="match status" value="1"/>
</dbReference>
<feature type="active site" evidence="10 11">
    <location>
        <position position="137"/>
    </location>
</feature>
<organism evidence="13 14">
    <name type="scientific">Candidatus Schmidhempelia bombi str. Bimp</name>
    <dbReference type="NCBI Taxonomy" id="1387197"/>
    <lineage>
        <taxon>Bacteria</taxon>
        <taxon>Pseudomonadati</taxon>
        <taxon>Pseudomonadota</taxon>
        <taxon>Gammaproteobacteria</taxon>
        <taxon>Orbales</taxon>
        <taxon>Orbaceae</taxon>
        <taxon>Candidatus Schmidhempelia</taxon>
    </lineage>
</organism>
<keyword evidence="7 10" id="KW-0456">Lyase</keyword>
<dbReference type="InterPro" id="IPR018129">
    <property type="entry name" value="PEP_COase_Lys_AS"/>
</dbReference>
<evidence type="ECO:0000256" key="4">
    <source>
        <dbReference type="ARBA" id="ARBA00012305"/>
    </source>
</evidence>
<proteinExistence type="inferred from homology"/>
<evidence type="ECO:0000313" key="14">
    <source>
        <dbReference type="Proteomes" id="UP000506160"/>
    </source>
</evidence>
<reference evidence="13 14" key="1">
    <citation type="journal article" date="2014" name="Appl. Environ. Microbiol.">
        <title>Genomic features of a bumble bee symbiont reflect its host environment.</title>
        <authorList>
            <person name="Martinson V.G."/>
            <person name="Magoc T."/>
            <person name="Koch H."/>
            <person name="Salzberg S.L."/>
            <person name="Moran N.A."/>
        </authorList>
    </citation>
    <scope>NUCLEOTIDE SEQUENCE [LARGE SCALE GENOMIC DNA]</scope>
    <source>
        <strain evidence="13 14">Bimp</strain>
    </source>
</reference>
<dbReference type="SUPFAM" id="SSF51621">
    <property type="entry name" value="Phosphoenolpyruvate/pyruvate domain"/>
    <property type="match status" value="1"/>
</dbReference>
<keyword evidence="14" id="KW-1185">Reference proteome</keyword>
<comment type="catalytic activity">
    <reaction evidence="9 10">
        <text>oxaloacetate + phosphate = phosphoenolpyruvate + hydrogencarbonate</text>
        <dbReference type="Rhea" id="RHEA:28370"/>
        <dbReference type="ChEBI" id="CHEBI:16452"/>
        <dbReference type="ChEBI" id="CHEBI:17544"/>
        <dbReference type="ChEBI" id="CHEBI:43474"/>
        <dbReference type="ChEBI" id="CHEBI:58702"/>
        <dbReference type="EC" id="4.1.1.31"/>
    </reaction>
</comment>
<accession>A0AB94IB54</accession>
<evidence type="ECO:0000256" key="11">
    <source>
        <dbReference type="PROSITE-ProRule" id="PRU10111"/>
    </source>
</evidence>
<keyword evidence="8 10" id="KW-0120">Carbon dioxide fixation</keyword>